<evidence type="ECO:0000256" key="2">
    <source>
        <dbReference type="ARBA" id="ARBA00022553"/>
    </source>
</evidence>
<dbReference type="EMBL" id="VYYT01000411">
    <property type="protein sequence ID" value="KAK2736919.1"/>
    <property type="molecule type" value="Genomic_DNA"/>
</dbReference>
<dbReference type="GO" id="GO:0006633">
    <property type="term" value="P:fatty acid biosynthetic process"/>
    <property type="evidence" value="ECO:0007669"/>
    <property type="project" value="TreeGrafter"/>
</dbReference>
<proteinExistence type="predicted"/>
<dbReference type="GO" id="GO:0044550">
    <property type="term" value="P:secondary metabolite biosynthetic process"/>
    <property type="evidence" value="ECO:0007669"/>
    <property type="project" value="TreeGrafter"/>
</dbReference>
<dbReference type="GO" id="GO:0031177">
    <property type="term" value="F:phosphopantetheine binding"/>
    <property type="evidence" value="ECO:0007669"/>
    <property type="project" value="InterPro"/>
</dbReference>
<dbReference type="SMART" id="SM00823">
    <property type="entry name" value="PKS_PP"/>
    <property type="match status" value="1"/>
</dbReference>
<dbReference type="PANTHER" id="PTHR43775:SF28">
    <property type="entry name" value="SYNTHASE, PUTATIVE-RELATED"/>
    <property type="match status" value="1"/>
</dbReference>
<keyword evidence="1" id="KW-0596">Phosphopantetheine</keyword>
<dbReference type="SMART" id="SM00822">
    <property type="entry name" value="PKS_KR"/>
    <property type="match status" value="1"/>
</dbReference>
<keyword evidence="2" id="KW-0597">Phosphoprotein</keyword>
<dbReference type="AlphaFoldDB" id="A0AAD9Y5Q8"/>
<feature type="domain" description="Carrier" evidence="4">
    <location>
        <begin position="406"/>
        <end position="482"/>
    </location>
</feature>
<dbReference type="SUPFAM" id="SSF51735">
    <property type="entry name" value="NAD(P)-binding Rossmann-fold domains"/>
    <property type="match status" value="1"/>
</dbReference>
<dbReference type="SUPFAM" id="SSF47336">
    <property type="entry name" value="ACP-like"/>
    <property type="match status" value="1"/>
</dbReference>
<gene>
    <name evidence="5" type="ORF">CKAH01_07606</name>
</gene>
<name>A0AAD9Y5Q8_COLKA</name>
<dbReference type="InterPro" id="IPR036736">
    <property type="entry name" value="ACP-like_sf"/>
</dbReference>
<accession>A0AAD9Y5Q8</accession>
<keyword evidence="3" id="KW-0560">Oxidoreductase</keyword>
<dbReference type="InterPro" id="IPR050091">
    <property type="entry name" value="PKS_NRPS_Biosynth_Enz"/>
</dbReference>
<dbReference type="PANTHER" id="PTHR43775">
    <property type="entry name" value="FATTY ACID SYNTHASE"/>
    <property type="match status" value="1"/>
</dbReference>
<dbReference type="Gene3D" id="1.10.1200.10">
    <property type="entry name" value="ACP-like"/>
    <property type="match status" value="1"/>
</dbReference>
<dbReference type="GO" id="GO:0004312">
    <property type="term" value="F:fatty acid synthase activity"/>
    <property type="evidence" value="ECO:0007669"/>
    <property type="project" value="TreeGrafter"/>
</dbReference>
<protein>
    <submittedName>
        <fullName evidence="5">Polyketide synthase</fullName>
    </submittedName>
</protein>
<evidence type="ECO:0000259" key="4">
    <source>
        <dbReference type="PROSITE" id="PS50075"/>
    </source>
</evidence>
<dbReference type="InterPro" id="IPR009081">
    <property type="entry name" value="PP-bd_ACP"/>
</dbReference>
<evidence type="ECO:0000313" key="6">
    <source>
        <dbReference type="Proteomes" id="UP001281614"/>
    </source>
</evidence>
<dbReference type="InterPro" id="IPR013968">
    <property type="entry name" value="PKS_KR"/>
</dbReference>
<evidence type="ECO:0000313" key="5">
    <source>
        <dbReference type="EMBL" id="KAK2736919.1"/>
    </source>
</evidence>
<dbReference type="Pfam" id="PF00550">
    <property type="entry name" value="PP-binding"/>
    <property type="match status" value="1"/>
</dbReference>
<keyword evidence="6" id="KW-1185">Reference proteome</keyword>
<evidence type="ECO:0000256" key="3">
    <source>
        <dbReference type="ARBA" id="ARBA00023002"/>
    </source>
</evidence>
<dbReference type="GO" id="GO:0016491">
    <property type="term" value="F:oxidoreductase activity"/>
    <property type="evidence" value="ECO:0007669"/>
    <property type="project" value="UniProtKB-KW"/>
</dbReference>
<dbReference type="Proteomes" id="UP001281614">
    <property type="component" value="Unassembled WGS sequence"/>
</dbReference>
<dbReference type="InterPro" id="IPR036291">
    <property type="entry name" value="NAD(P)-bd_dom_sf"/>
</dbReference>
<organism evidence="5 6">
    <name type="scientific">Colletotrichum kahawae</name>
    <name type="common">Coffee berry disease fungus</name>
    <dbReference type="NCBI Taxonomy" id="34407"/>
    <lineage>
        <taxon>Eukaryota</taxon>
        <taxon>Fungi</taxon>
        <taxon>Dikarya</taxon>
        <taxon>Ascomycota</taxon>
        <taxon>Pezizomycotina</taxon>
        <taxon>Sordariomycetes</taxon>
        <taxon>Hypocreomycetidae</taxon>
        <taxon>Glomerellales</taxon>
        <taxon>Glomerellaceae</taxon>
        <taxon>Colletotrichum</taxon>
        <taxon>Colletotrichum gloeosporioides species complex</taxon>
    </lineage>
</organism>
<dbReference type="InterPro" id="IPR057326">
    <property type="entry name" value="KR_dom"/>
</dbReference>
<dbReference type="Gene3D" id="3.40.50.720">
    <property type="entry name" value="NAD(P)-binding Rossmann-like Domain"/>
    <property type="match status" value="2"/>
</dbReference>
<dbReference type="Gene3D" id="3.90.180.10">
    <property type="entry name" value="Medium-chain alcohol dehydrogenases, catalytic domain"/>
    <property type="match status" value="1"/>
</dbReference>
<evidence type="ECO:0000256" key="1">
    <source>
        <dbReference type="ARBA" id="ARBA00022450"/>
    </source>
</evidence>
<reference evidence="5" key="1">
    <citation type="submission" date="2023-02" db="EMBL/GenBank/DDBJ databases">
        <title>Colletotrichum kahawae CIFC_Que2 genome sequencing and assembly.</title>
        <authorList>
            <person name="Baroncelli R."/>
        </authorList>
    </citation>
    <scope>NUCLEOTIDE SEQUENCE</scope>
    <source>
        <strain evidence="5">CIFC_Que2</strain>
    </source>
</reference>
<dbReference type="Pfam" id="PF08659">
    <property type="entry name" value="KR"/>
    <property type="match status" value="1"/>
</dbReference>
<sequence>MVEIGKRDLLGCGKLDMDVFLANRSYCCVDLDQICFKRQALCKELLKSVVEAYEAGHILPIRPIEIFNASKIREAFRHMQQGLHTGKIVISIRDSSDAALNMDVSTVTRRTSAKLDNSASYLLVGGLGGLGRAVSRWMVEHNARHLVYLSRSAGSNDEDKHFIRELESMGGKVTLVKGSVVSAEDVERAIKQAPNLKGILQMSMVMRDQAWNMMTLDEWTQAASPKLEGTWNLHNATEGIDLDFFVLFSSISGVIGQPGQANYAAANTFLDAFSQYRSSKGLPVVSIDVGAVDDIGVISNNENLRRAMLATGAYMIKETELLEAVGAAMIMCRSTSVNRNFVLGLASTIPLNSPNNRALWKKDMRMAAYRNISGDGDGGAGAGSDTMKALLATIRHDETALKDPDTAKTLAFEIGRKLFSLVLRSDDEIQTSASLADLGMDSLVAIEMRSWWRATFGFNISMLELLGMGNLDALGEHAADGLLKALKGEI</sequence>
<dbReference type="PROSITE" id="PS50075">
    <property type="entry name" value="CARRIER"/>
    <property type="match status" value="1"/>
</dbReference>
<comment type="caution">
    <text evidence="5">The sequence shown here is derived from an EMBL/GenBank/DDBJ whole genome shotgun (WGS) entry which is preliminary data.</text>
</comment>
<dbReference type="InterPro" id="IPR020806">
    <property type="entry name" value="PKS_PP-bd"/>
</dbReference>